<evidence type="ECO:0000313" key="4">
    <source>
        <dbReference type="Proteomes" id="UP000001555"/>
    </source>
</evidence>
<dbReference type="EnsemblMetazoa" id="ISCW014882-RA">
    <property type="protein sequence ID" value="ISCW014882-PA"/>
    <property type="gene ID" value="ISCW014882"/>
</dbReference>
<keyword evidence="1" id="KW-0812">Transmembrane</keyword>
<dbReference type="HOGENOM" id="CLU_2173768_0_0_1"/>
<keyword evidence="4" id="KW-1185">Reference proteome</keyword>
<dbReference type="Proteomes" id="UP000001555">
    <property type="component" value="Unassembled WGS sequence"/>
</dbReference>
<dbReference type="VEuPathDB" id="VectorBase:ISCI014882"/>
<feature type="transmembrane region" description="Helical" evidence="1">
    <location>
        <begin position="77"/>
        <end position="97"/>
    </location>
</feature>
<gene>
    <name evidence="2" type="ORF">IscW_ISCW014882</name>
</gene>
<keyword evidence="1" id="KW-0472">Membrane</keyword>
<name>B7QHH9_IXOSC</name>
<dbReference type="AlphaFoldDB" id="B7QHH9"/>
<sequence length="110" mass="12388">MAIFFFGKEGRGQDVAILFEVENEEKWPRFGSPARGDVVKRRGNENHDAACLIGLVGCVLWLTSFPKKNKQQSVRDIAVRVTFLGFCIVPTTALALFCKLQISVQNPFNW</sequence>
<dbReference type="VEuPathDB" id="VectorBase:ISCW014882"/>
<evidence type="ECO:0000313" key="2">
    <source>
        <dbReference type="EMBL" id="EEC18301.1"/>
    </source>
</evidence>
<evidence type="ECO:0000256" key="1">
    <source>
        <dbReference type="SAM" id="Phobius"/>
    </source>
</evidence>
<reference evidence="2 4" key="1">
    <citation type="submission" date="2008-03" db="EMBL/GenBank/DDBJ databases">
        <title>Annotation of Ixodes scapularis.</title>
        <authorList>
            <consortium name="Ixodes scapularis Genome Project Consortium"/>
            <person name="Caler E."/>
            <person name="Hannick L.I."/>
            <person name="Bidwell S."/>
            <person name="Joardar V."/>
            <person name="Thiagarajan M."/>
            <person name="Amedeo P."/>
            <person name="Galinsky K.J."/>
            <person name="Schobel S."/>
            <person name="Inman J."/>
            <person name="Hostetler J."/>
            <person name="Miller J."/>
            <person name="Hammond M."/>
            <person name="Megy K."/>
            <person name="Lawson D."/>
            <person name="Kodira C."/>
            <person name="Sutton G."/>
            <person name="Meyer J."/>
            <person name="Hill C.A."/>
            <person name="Birren B."/>
            <person name="Nene V."/>
            <person name="Collins F."/>
            <person name="Alarcon-Chaidez F."/>
            <person name="Wikel S."/>
            <person name="Strausberg R."/>
        </authorList>
    </citation>
    <scope>NUCLEOTIDE SEQUENCE [LARGE SCALE GENOMIC DNA]</scope>
    <source>
        <strain evidence="4">Wikel</strain>
        <strain evidence="2">Wikel colony</strain>
    </source>
</reference>
<dbReference type="EMBL" id="ABJB010056714">
    <property type="status" value="NOT_ANNOTATED_CDS"/>
    <property type="molecule type" value="Genomic_DNA"/>
</dbReference>
<proteinExistence type="predicted"/>
<dbReference type="EMBL" id="DS939631">
    <property type="protein sequence ID" value="EEC18301.1"/>
    <property type="molecule type" value="Genomic_DNA"/>
</dbReference>
<dbReference type="InParanoid" id="B7QHH9"/>
<reference evidence="3" key="2">
    <citation type="submission" date="2020-05" db="UniProtKB">
        <authorList>
            <consortium name="EnsemblMetazoa"/>
        </authorList>
    </citation>
    <scope>IDENTIFICATION</scope>
    <source>
        <strain evidence="3">wikel</strain>
    </source>
</reference>
<accession>B7QHH9</accession>
<feature type="transmembrane region" description="Helical" evidence="1">
    <location>
        <begin position="47"/>
        <end position="65"/>
    </location>
</feature>
<dbReference type="PaxDb" id="6945-B7QHH9"/>
<keyword evidence="1" id="KW-1133">Transmembrane helix</keyword>
<evidence type="ECO:0000313" key="3">
    <source>
        <dbReference type="EnsemblMetazoa" id="ISCW014882-PA"/>
    </source>
</evidence>
<organism>
    <name type="scientific">Ixodes scapularis</name>
    <name type="common">Black-legged tick</name>
    <name type="synonym">Deer tick</name>
    <dbReference type="NCBI Taxonomy" id="6945"/>
    <lineage>
        <taxon>Eukaryota</taxon>
        <taxon>Metazoa</taxon>
        <taxon>Ecdysozoa</taxon>
        <taxon>Arthropoda</taxon>
        <taxon>Chelicerata</taxon>
        <taxon>Arachnida</taxon>
        <taxon>Acari</taxon>
        <taxon>Parasitiformes</taxon>
        <taxon>Ixodida</taxon>
        <taxon>Ixodoidea</taxon>
        <taxon>Ixodidae</taxon>
        <taxon>Ixodinae</taxon>
        <taxon>Ixodes</taxon>
    </lineage>
</organism>
<protein>
    <submittedName>
        <fullName evidence="2 3">Uncharacterized protein</fullName>
    </submittedName>
</protein>